<dbReference type="SUPFAM" id="SSF49879">
    <property type="entry name" value="SMAD/FHA domain"/>
    <property type="match status" value="1"/>
</dbReference>
<keyword evidence="2" id="KW-0227">DNA damage</keyword>
<evidence type="ECO:0000313" key="7">
    <source>
        <dbReference type="Ensembl" id="ENSSLDP00000009166.1"/>
    </source>
</evidence>
<dbReference type="InterPro" id="IPR008984">
    <property type="entry name" value="SMAD_FHA_dom_sf"/>
</dbReference>
<dbReference type="GO" id="GO:0035861">
    <property type="term" value="C:site of double-strand break"/>
    <property type="evidence" value="ECO:0007669"/>
    <property type="project" value="TreeGrafter"/>
</dbReference>
<dbReference type="GO" id="GO:0006302">
    <property type="term" value="P:double-strand break repair"/>
    <property type="evidence" value="ECO:0007669"/>
    <property type="project" value="InterPro"/>
</dbReference>
<dbReference type="PANTHER" id="PTHR21315">
    <property type="entry name" value="APRATAXIN AND PNK-LIKE FACTOR-RELATED"/>
    <property type="match status" value="1"/>
</dbReference>
<dbReference type="Proteomes" id="UP000261360">
    <property type="component" value="Unplaced"/>
</dbReference>
<protein>
    <recommendedName>
        <fullName evidence="6">PNK FHA domain-containing protein</fullName>
    </recommendedName>
</protein>
<proteinExistence type="predicted"/>
<accession>A0A3B4WYN8</accession>
<reference evidence="7" key="1">
    <citation type="submission" date="2025-08" db="UniProtKB">
        <authorList>
            <consortium name="Ensembl"/>
        </authorList>
    </citation>
    <scope>IDENTIFICATION</scope>
</reference>
<dbReference type="AlphaFoldDB" id="A0A3B4WYN8"/>
<dbReference type="InterPro" id="IPR041388">
    <property type="entry name" value="FHA_2"/>
</dbReference>
<dbReference type="PANTHER" id="PTHR21315:SF2">
    <property type="entry name" value="APRATAXIN AND PNK-LIKE FACTOR"/>
    <property type="match status" value="1"/>
</dbReference>
<evidence type="ECO:0000313" key="8">
    <source>
        <dbReference type="Proteomes" id="UP000261360"/>
    </source>
</evidence>
<evidence type="ECO:0000256" key="4">
    <source>
        <dbReference type="ARBA" id="ARBA00023204"/>
    </source>
</evidence>
<dbReference type="Pfam" id="PF17913">
    <property type="entry name" value="FHA_2"/>
    <property type="match status" value="1"/>
</dbReference>
<sequence length="113" mass="12200">MPQSHMSGFDLVPVDGGAPVHLPPGETVLGRGPLLGVNDKRVSRRHGLLQNLNGQLRLKPFSNKMQPQSWQEVHLCCLSESVTFSANALNAQIFISPEGKVGGGGDQRRSDQC</sequence>
<keyword evidence="5" id="KW-0539">Nucleus</keyword>
<evidence type="ECO:0000256" key="1">
    <source>
        <dbReference type="ARBA" id="ARBA00004123"/>
    </source>
</evidence>
<organism evidence="7 8">
    <name type="scientific">Seriola lalandi dorsalis</name>
    <dbReference type="NCBI Taxonomy" id="1841481"/>
    <lineage>
        <taxon>Eukaryota</taxon>
        <taxon>Metazoa</taxon>
        <taxon>Chordata</taxon>
        <taxon>Craniata</taxon>
        <taxon>Vertebrata</taxon>
        <taxon>Euteleostomi</taxon>
        <taxon>Actinopterygii</taxon>
        <taxon>Neopterygii</taxon>
        <taxon>Teleostei</taxon>
        <taxon>Neoteleostei</taxon>
        <taxon>Acanthomorphata</taxon>
        <taxon>Carangaria</taxon>
        <taxon>Carangiformes</taxon>
        <taxon>Carangidae</taxon>
        <taxon>Seriola</taxon>
    </lineage>
</organism>
<evidence type="ECO:0000256" key="3">
    <source>
        <dbReference type="ARBA" id="ARBA00022801"/>
    </source>
</evidence>
<keyword evidence="3" id="KW-0378">Hydrolase</keyword>
<dbReference type="Ensembl" id="ENSSLDT00000009477.1">
    <property type="protein sequence ID" value="ENSSLDP00000009166.1"/>
    <property type="gene ID" value="ENSSLDG00000007272.1"/>
</dbReference>
<dbReference type="Gene3D" id="2.60.200.20">
    <property type="match status" value="1"/>
</dbReference>
<evidence type="ECO:0000256" key="2">
    <source>
        <dbReference type="ARBA" id="ARBA00022763"/>
    </source>
</evidence>
<dbReference type="GO" id="GO:0008408">
    <property type="term" value="F:3'-5' exonuclease activity"/>
    <property type="evidence" value="ECO:0007669"/>
    <property type="project" value="InterPro"/>
</dbReference>
<dbReference type="GO" id="GO:0003906">
    <property type="term" value="F:DNA-(apurinic or apyrimidinic site) endonuclease activity"/>
    <property type="evidence" value="ECO:0007669"/>
    <property type="project" value="InterPro"/>
</dbReference>
<comment type="subcellular location">
    <subcellularLocation>
        <location evidence="1">Nucleus</location>
    </subcellularLocation>
</comment>
<reference evidence="7" key="2">
    <citation type="submission" date="2025-09" db="UniProtKB">
        <authorList>
            <consortium name="Ensembl"/>
        </authorList>
    </citation>
    <scope>IDENTIFICATION</scope>
</reference>
<dbReference type="GO" id="GO:0005634">
    <property type="term" value="C:nucleus"/>
    <property type="evidence" value="ECO:0007669"/>
    <property type="project" value="UniProtKB-SubCell"/>
</dbReference>
<dbReference type="STRING" id="1841481.ENSSLDP00000009166"/>
<keyword evidence="4" id="KW-0234">DNA repair</keyword>
<dbReference type="InterPro" id="IPR039253">
    <property type="entry name" value="APLF"/>
</dbReference>
<evidence type="ECO:0000259" key="6">
    <source>
        <dbReference type="Pfam" id="PF17913"/>
    </source>
</evidence>
<keyword evidence="8" id="KW-1185">Reference proteome</keyword>
<feature type="domain" description="PNK FHA" evidence="6">
    <location>
        <begin position="18"/>
        <end position="49"/>
    </location>
</feature>
<evidence type="ECO:0000256" key="5">
    <source>
        <dbReference type="ARBA" id="ARBA00023242"/>
    </source>
</evidence>
<dbReference type="GeneTree" id="ENSGT00390000010591"/>
<name>A0A3B4WYN8_SERLL</name>